<evidence type="ECO:0000313" key="11">
    <source>
        <dbReference type="EMBL" id="CAL1592886.1"/>
    </source>
</evidence>
<feature type="active site" evidence="6">
    <location>
        <position position="764"/>
    </location>
</feature>
<dbReference type="SMART" id="SM00233">
    <property type="entry name" value="PH"/>
    <property type="match status" value="1"/>
</dbReference>
<dbReference type="AlphaFoldDB" id="A0AAV2KXC8"/>
<dbReference type="GO" id="GO:0005524">
    <property type="term" value="F:ATP binding"/>
    <property type="evidence" value="ECO:0007669"/>
    <property type="project" value="UniProtKB-KW"/>
</dbReference>
<evidence type="ECO:0000256" key="5">
    <source>
        <dbReference type="ARBA" id="ARBA00023180"/>
    </source>
</evidence>
<keyword evidence="7" id="KW-0547">Nucleotide-binding</keyword>
<keyword evidence="12" id="KW-1185">Reference proteome</keyword>
<feature type="region of interest" description="Disordered" evidence="9">
    <location>
        <begin position="79"/>
        <end position="98"/>
    </location>
</feature>
<dbReference type="EMBL" id="OZ035824">
    <property type="protein sequence ID" value="CAL1592886.1"/>
    <property type="molecule type" value="Genomic_DNA"/>
</dbReference>
<proteinExistence type="inferred from homology"/>
<dbReference type="InterPro" id="IPR001849">
    <property type="entry name" value="PH_domain"/>
</dbReference>
<keyword evidence="4" id="KW-1015">Disulfide bond</keyword>
<evidence type="ECO:0000256" key="6">
    <source>
        <dbReference type="PIRSR" id="PIRSR624869-1"/>
    </source>
</evidence>
<dbReference type="InterPro" id="IPR024869">
    <property type="entry name" value="FAM20"/>
</dbReference>
<keyword evidence="5" id="KW-0325">Glycoprotein</keyword>
<reference evidence="11 12" key="1">
    <citation type="submission" date="2024-04" db="EMBL/GenBank/DDBJ databases">
        <authorList>
            <person name="Waldvogel A.-M."/>
            <person name="Schoenle A."/>
        </authorList>
    </citation>
    <scope>NUCLEOTIDE SEQUENCE [LARGE SCALE GENOMIC DNA]</scope>
</reference>
<feature type="binding site" evidence="7">
    <location>
        <position position="784"/>
    </location>
    <ligand>
        <name>ATP</name>
        <dbReference type="ChEBI" id="CHEBI:30616"/>
    </ligand>
</feature>
<dbReference type="InterPro" id="IPR036964">
    <property type="entry name" value="RASGEF_cat_dom_sf"/>
</dbReference>
<evidence type="ECO:0000313" key="12">
    <source>
        <dbReference type="Proteomes" id="UP001497482"/>
    </source>
</evidence>
<dbReference type="SUPFAM" id="SSF48366">
    <property type="entry name" value="Ras GEF"/>
    <property type="match status" value="1"/>
</dbReference>
<accession>A0AAV2KXC8</accession>
<dbReference type="GO" id="GO:0007264">
    <property type="term" value="P:small GTPase-mediated signal transduction"/>
    <property type="evidence" value="ECO:0007669"/>
    <property type="project" value="InterPro"/>
</dbReference>
<feature type="binding site" evidence="8">
    <location>
        <position position="617"/>
    </location>
    <ligand>
        <name>Mn(2+)</name>
        <dbReference type="ChEBI" id="CHEBI:29035"/>
    </ligand>
</feature>
<dbReference type="SUPFAM" id="SSF50729">
    <property type="entry name" value="PH domain-like"/>
    <property type="match status" value="1"/>
</dbReference>
<evidence type="ECO:0000256" key="8">
    <source>
        <dbReference type="PIRSR" id="PIRSR624869-3"/>
    </source>
</evidence>
<keyword evidence="3" id="KW-0333">Golgi apparatus</keyword>
<evidence type="ECO:0000256" key="1">
    <source>
        <dbReference type="ARBA" id="ARBA00004555"/>
    </source>
</evidence>
<evidence type="ECO:0000259" key="10">
    <source>
        <dbReference type="PROSITE" id="PS50003"/>
    </source>
</evidence>
<gene>
    <name evidence="11" type="ORF">KC01_LOCUS22076</name>
</gene>
<dbReference type="CDD" id="cd13310">
    <property type="entry name" value="PH_RalGPS1_2"/>
    <property type="match status" value="1"/>
</dbReference>
<feature type="binding site" evidence="7">
    <location>
        <position position="582"/>
    </location>
    <ligand>
        <name>ATP</name>
        <dbReference type="ChEBI" id="CHEBI:30616"/>
    </ligand>
</feature>
<feature type="binding site" evidence="8">
    <location>
        <position position="784"/>
    </location>
    <ligand>
        <name>Mn(2+)</name>
        <dbReference type="ChEBI" id="CHEBI:29035"/>
    </ligand>
</feature>
<comment type="cofactor">
    <cofactor evidence="8">
        <name>Mn(2+)</name>
        <dbReference type="ChEBI" id="CHEBI:29035"/>
    </cofactor>
</comment>
<feature type="binding site" evidence="7">
    <location>
        <position position="598"/>
    </location>
    <ligand>
        <name>ATP</name>
        <dbReference type="ChEBI" id="CHEBI:30616"/>
    </ligand>
</feature>
<evidence type="ECO:0000256" key="9">
    <source>
        <dbReference type="SAM" id="MobiDB-lite"/>
    </source>
</evidence>
<feature type="binding site" evidence="7">
    <location>
        <position position="769"/>
    </location>
    <ligand>
        <name>ATP</name>
        <dbReference type="ChEBI" id="CHEBI:30616"/>
    </ligand>
</feature>
<dbReference type="Pfam" id="PF00169">
    <property type="entry name" value="PH"/>
    <property type="match status" value="1"/>
</dbReference>
<dbReference type="InterPro" id="IPR009581">
    <property type="entry name" value="FAM20_C"/>
</dbReference>
<keyword evidence="7" id="KW-0067">ATP-binding</keyword>
<name>A0AAV2KXC8_KNICA</name>
<dbReference type="Pfam" id="PF06702">
    <property type="entry name" value="Fam20C"/>
    <property type="match status" value="1"/>
</dbReference>
<protein>
    <recommendedName>
        <fullName evidence="10">PH domain-containing protein</fullName>
    </recommendedName>
</protein>
<dbReference type="GO" id="GO:0046872">
    <property type="term" value="F:metal ion binding"/>
    <property type="evidence" value="ECO:0007669"/>
    <property type="project" value="UniProtKB-KW"/>
</dbReference>
<dbReference type="Proteomes" id="UP001497482">
    <property type="component" value="Chromosome 2"/>
</dbReference>
<dbReference type="InterPro" id="IPR011993">
    <property type="entry name" value="PH-like_dom_sf"/>
</dbReference>
<comment type="subcellular location">
    <subcellularLocation>
        <location evidence="1">Golgi apparatus</location>
    </subcellularLocation>
</comment>
<dbReference type="GO" id="GO:0030166">
    <property type="term" value="P:proteoglycan biosynthetic process"/>
    <property type="evidence" value="ECO:0007669"/>
    <property type="project" value="TreeGrafter"/>
</dbReference>
<keyword evidence="8" id="KW-0464">Manganese</keyword>
<dbReference type="GO" id="GO:0016773">
    <property type="term" value="F:phosphotransferase activity, alcohol group as acceptor"/>
    <property type="evidence" value="ECO:0007669"/>
    <property type="project" value="TreeGrafter"/>
</dbReference>
<sequence length="884" mass="98491">MYLSDLTYIDSAYPSTGSILESEQRSNLMNNILRIISDLQRSCTYDVPLMPHIQKYLNSVRYIEELQKFVEDDNYKLSQKIEPGTSTPRANASKEDLVGQEASPLCGRKCIIAAEGTKVPGTPPSPRNLLPYGHRKCHSLGYNFIHKMNTVEFKSATFPNAGSRHLLDDSVMESHSPSCVQAESSTLSSGISLGSSEGSELSEEVSWPAFERTRFYHSLGPVTRVARIPYRGVLRPSSSAESEELAVHLYPGAVTVQGVLRRKTVLKEGKKPTVASWTKYWVALCSTQLYYYAAKSLKATERKHFKSMSCKSVCVVGLLAMMADDPEHPDIFMLTDSEHGNTYKYQAGNRMNALLWFKHLSAACQSNRQQVPANLMSFDAPPAGCWAHVQRVFGKCARTQGGGKRLILDSKLTNHCAPRQIGKISTLFTSCNLDRNLDQALGEVCTRGCVRRRAAGPVQRHDRGVKGACGGGIEDMKLKQRMVVLCAVLLLLGLAKIFLLDGGEGSAASRRDLRAFRKMEAGLSLSRGARLTHTLQSPWEIAGQWVGPREVYPEETPELAAVLTALSAARIERADVGYKGTQLKALLVLDGGQKVVFKPKRYNRDYVVEGEPYAGYDRHNAEVAAFHLDRILGFRRAPLVVGRFVNLRTEIKPVATDQLLSTFLMQGNNTCFYGKCYYCRESEPACAEGELMEGSLTLWLPDVWPLQKHRHPWGRTYREGKLARWEYDESYCDAVKKMPPYDAGPRLLDVIDTAIFDYLIGNADRHHYESFQDDGGASMLILLDNAKSFGNAALDERSILAPLYQCCMIRVSTWNRLNLLRNGVLSAAMRQALAFDPLEPVLVESHLAALDRRLTGIITTVKQCMEASGQDNTLIEDRMNLPHP</sequence>
<evidence type="ECO:0000256" key="3">
    <source>
        <dbReference type="ARBA" id="ARBA00023034"/>
    </source>
</evidence>
<dbReference type="PROSITE" id="PS50003">
    <property type="entry name" value="PH_DOMAIN"/>
    <property type="match status" value="1"/>
</dbReference>
<dbReference type="GO" id="GO:0005794">
    <property type="term" value="C:Golgi apparatus"/>
    <property type="evidence" value="ECO:0007669"/>
    <property type="project" value="UniProtKB-SubCell"/>
</dbReference>
<feature type="domain" description="PH" evidence="10">
    <location>
        <begin position="253"/>
        <end position="365"/>
    </location>
</feature>
<feature type="binding site" evidence="7">
    <location>
        <begin position="697"/>
        <end position="700"/>
    </location>
    <ligand>
        <name>ATP</name>
        <dbReference type="ChEBI" id="CHEBI:30616"/>
    </ligand>
</feature>
<comment type="similarity">
    <text evidence="2">Belongs to the FAM20 family.</text>
</comment>
<keyword evidence="8" id="KW-0479">Metal-binding</keyword>
<evidence type="ECO:0000256" key="2">
    <source>
        <dbReference type="ARBA" id="ARBA00006557"/>
    </source>
</evidence>
<evidence type="ECO:0000256" key="7">
    <source>
        <dbReference type="PIRSR" id="PIRSR624869-2"/>
    </source>
</evidence>
<dbReference type="InterPro" id="IPR023578">
    <property type="entry name" value="Ras_GEF_dom_sf"/>
</dbReference>
<organism evidence="11 12">
    <name type="scientific">Knipowitschia caucasica</name>
    <name type="common">Caucasian dwarf goby</name>
    <name type="synonym">Pomatoschistus caucasicus</name>
    <dbReference type="NCBI Taxonomy" id="637954"/>
    <lineage>
        <taxon>Eukaryota</taxon>
        <taxon>Metazoa</taxon>
        <taxon>Chordata</taxon>
        <taxon>Craniata</taxon>
        <taxon>Vertebrata</taxon>
        <taxon>Euteleostomi</taxon>
        <taxon>Actinopterygii</taxon>
        <taxon>Neopterygii</taxon>
        <taxon>Teleostei</taxon>
        <taxon>Neoteleostei</taxon>
        <taxon>Acanthomorphata</taxon>
        <taxon>Gobiaria</taxon>
        <taxon>Gobiiformes</taxon>
        <taxon>Gobioidei</taxon>
        <taxon>Gobiidae</taxon>
        <taxon>Gobiinae</taxon>
        <taxon>Knipowitschia</taxon>
    </lineage>
</organism>
<dbReference type="PANTHER" id="PTHR12450:SF14">
    <property type="entry name" value="GLYCOSAMINOGLYCAN XYLOSYLKINASE"/>
    <property type="match status" value="1"/>
</dbReference>
<dbReference type="Gene3D" id="2.30.29.30">
    <property type="entry name" value="Pleckstrin-homology domain (PH domain)/Phosphotyrosine-binding domain (PTB)"/>
    <property type="match status" value="1"/>
</dbReference>
<dbReference type="PANTHER" id="PTHR12450">
    <property type="entry name" value="DENTIN MATRIX PROTEIN 4 PROTEIN FAM20"/>
    <property type="match status" value="1"/>
</dbReference>
<dbReference type="Gene3D" id="1.10.840.10">
    <property type="entry name" value="Ras guanine-nucleotide exchange factors catalytic domain"/>
    <property type="match status" value="1"/>
</dbReference>
<evidence type="ECO:0000256" key="4">
    <source>
        <dbReference type="ARBA" id="ARBA00023157"/>
    </source>
</evidence>
<dbReference type="CDD" id="cd10470">
    <property type="entry name" value="FAM20B_C"/>
    <property type="match status" value="1"/>
</dbReference>
<dbReference type="GO" id="GO:0005085">
    <property type="term" value="F:guanyl-nucleotide exchange factor activity"/>
    <property type="evidence" value="ECO:0007669"/>
    <property type="project" value="InterPro"/>
</dbReference>